<evidence type="ECO:0000313" key="2">
    <source>
        <dbReference type="EMBL" id="SEH67229.1"/>
    </source>
</evidence>
<keyword evidence="1" id="KW-0472">Membrane</keyword>
<keyword evidence="1" id="KW-0812">Transmembrane</keyword>
<name>A0A1H6K6W2_9GAMM</name>
<reference evidence="3" key="1">
    <citation type="submission" date="2016-06" db="EMBL/GenBank/DDBJ databases">
        <authorList>
            <person name="Petersen J."/>
            <person name="Sayavedra L."/>
        </authorList>
    </citation>
    <scope>NUCLEOTIDE SEQUENCE [LARGE SCALE GENOMIC DNA]</scope>
    <source>
        <strain evidence="3">BazSymA</strain>
    </source>
</reference>
<dbReference type="AlphaFoldDB" id="A0A1H6K6W2"/>
<evidence type="ECO:0000256" key="1">
    <source>
        <dbReference type="SAM" id="Phobius"/>
    </source>
</evidence>
<organism evidence="2 3">
    <name type="scientific">Bathymodiolus azoricus thioautotrophic gill symbiont</name>
    <dbReference type="NCBI Taxonomy" id="235205"/>
    <lineage>
        <taxon>Bacteria</taxon>
        <taxon>Pseudomonadati</taxon>
        <taxon>Pseudomonadota</taxon>
        <taxon>Gammaproteobacteria</taxon>
        <taxon>sulfur-oxidizing symbionts</taxon>
    </lineage>
</organism>
<keyword evidence="1" id="KW-1133">Transmembrane helix</keyword>
<proteinExistence type="predicted"/>
<accession>A0A1H6K6W2</accession>
<dbReference type="EMBL" id="CDSC02000091">
    <property type="protein sequence ID" value="SEH67229.1"/>
    <property type="molecule type" value="Genomic_DNA"/>
</dbReference>
<dbReference type="Proteomes" id="UP000198988">
    <property type="component" value="Unassembled WGS sequence"/>
</dbReference>
<protein>
    <submittedName>
        <fullName evidence="2">Uncharacterized protein</fullName>
    </submittedName>
</protein>
<feature type="transmembrane region" description="Helical" evidence="1">
    <location>
        <begin position="12"/>
        <end position="40"/>
    </location>
</feature>
<gene>
    <name evidence="2" type="ORF">BAZSYMA_ACONTIG03627_12</name>
</gene>
<sequence>MVKSSPYSRYETAFNLCACFLINCISKSVLPSFLVVSFILNFSAK</sequence>
<evidence type="ECO:0000313" key="3">
    <source>
        <dbReference type="Proteomes" id="UP000198988"/>
    </source>
</evidence>